<organism evidence="2 3">
    <name type="scientific">Monilinia fructicola</name>
    <name type="common">Brown rot fungus</name>
    <name type="synonym">Ciboria fructicola</name>
    <dbReference type="NCBI Taxonomy" id="38448"/>
    <lineage>
        <taxon>Eukaryota</taxon>
        <taxon>Fungi</taxon>
        <taxon>Dikarya</taxon>
        <taxon>Ascomycota</taxon>
        <taxon>Pezizomycotina</taxon>
        <taxon>Leotiomycetes</taxon>
        <taxon>Helotiales</taxon>
        <taxon>Sclerotiniaceae</taxon>
        <taxon>Monilinia</taxon>
    </lineage>
</organism>
<comment type="caution">
    <text evidence="2">The sequence shown here is derived from an EMBL/GenBank/DDBJ whole genome shotgun (WGS) entry which is preliminary data.</text>
</comment>
<evidence type="ECO:0000256" key="1">
    <source>
        <dbReference type="SAM" id="MobiDB-lite"/>
    </source>
</evidence>
<feature type="region of interest" description="Disordered" evidence="1">
    <location>
        <begin position="45"/>
        <end position="85"/>
    </location>
</feature>
<keyword evidence="3" id="KW-1185">Reference proteome</keyword>
<dbReference type="Proteomes" id="UP000322873">
    <property type="component" value="Unassembled WGS sequence"/>
</dbReference>
<reference evidence="2 3" key="1">
    <citation type="submission" date="2019-06" db="EMBL/GenBank/DDBJ databases">
        <title>Genome Sequence of the Brown Rot Fungal Pathogen Monilinia fructicola.</title>
        <authorList>
            <person name="De Miccolis Angelini R.M."/>
            <person name="Landi L."/>
            <person name="Abate D."/>
            <person name="Pollastro S."/>
            <person name="Romanazzi G."/>
            <person name="Faretra F."/>
        </authorList>
    </citation>
    <scope>NUCLEOTIDE SEQUENCE [LARGE SCALE GENOMIC DNA]</scope>
    <source>
        <strain evidence="2 3">Mfrc123</strain>
    </source>
</reference>
<dbReference type="VEuPathDB" id="FungiDB:MFRU_041g00750"/>
<feature type="compositionally biased region" description="Basic residues" evidence="1">
    <location>
        <begin position="75"/>
        <end position="85"/>
    </location>
</feature>
<dbReference type="AlphaFoldDB" id="A0A5M9JLT5"/>
<proteinExistence type="predicted"/>
<name>A0A5M9JLT5_MONFR</name>
<dbReference type="EMBL" id="VICG01000010">
    <property type="protein sequence ID" value="KAA8568005.1"/>
    <property type="molecule type" value="Genomic_DNA"/>
</dbReference>
<sequence length="85" mass="9479">MFVQVVVDVQGAKDTVIGTTNKENCSAPFDIEEDAELMRLIEEQFARPTTPTQKNPCPKSIQDSNSSNSQSQANHQKRNKIWSLG</sequence>
<feature type="compositionally biased region" description="Low complexity" evidence="1">
    <location>
        <begin position="60"/>
        <end position="74"/>
    </location>
</feature>
<gene>
    <name evidence="2" type="ORF">EYC84_008430</name>
</gene>
<evidence type="ECO:0000313" key="2">
    <source>
        <dbReference type="EMBL" id="KAA8568005.1"/>
    </source>
</evidence>
<accession>A0A5M9JLT5</accession>
<protein>
    <submittedName>
        <fullName evidence="2">Uncharacterized protein</fullName>
    </submittedName>
</protein>
<evidence type="ECO:0000313" key="3">
    <source>
        <dbReference type="Proteomes" id="UP000322873"/>
    </source>
</evidence>